<feature type="transmembrane region" description="Helical" evidence="1">
    <location>
        <begin position="175"/>
        <end position="195"/>
    </location>
</feature>
<evidence type="ECO:0000256" key="1">
    <source>
        <dbReference type="SAM" id="Phobius"/>
    </source>
</evidence>
<proteinExistence type="predicted"/>
<reference evidence="2 3" key="2">
    <citation type="journal article" date="2011" name="J. Antibiot.">
        <title>Furaquinocins I and J: novel polyketide isoprenoid hybrid compounds from Streptomyces reveromyceticus SN-593.</title>
        <authorList>
            <person name="Panthee S."/>
            <person name="Takahashi S."/>
            <person name="Takagi H."/>
            <person name="Nogawa T."/>
            <person name="Oowada E."/>
            <person name="Uramoto M."/>
            <person name="Osada H."/>
        </authorList>
    </citation>
    <scope>NUCLEOTIDE SEQUENCE [LARGE SCALE GENOMIC DNA]</scope>
    <source>
        <strain evidence="2 3">SN-593</strain>
    </source>
</reference>
<accession>A0A7U3URW1</accession>
<reference evidence="2 3" key="4">
    <citation type="journal article" date="2020" name="Sci. Rep.">
        <title>beta-carboline chemical signals induce reveromycin production through a LuxR family regulator in Streptomyces sp. SN-593.</title>
        <authorList>
            <person name="Panthee S."/>
            <person name="Kito N."/>
            <person name="Hayashi T."/>
            <person name="Shimizu T."/>
            <person name="Ishikawa J."/>
            <person name="Hamamoto H."/>
            <person name="Osada H."/>
            <person name="Takahashi S."/>
        </authorList>
    </citation>
    <scope>NUCLEOTIDE SEQUENCE [LARGE SCALE GENOMIC DNA]</scope>
    <source>
        <strain evidence="2 3">SN-593</strain>
    </source>
</reference>
<dbReference type="KEGG" id="arev:RVR_3279"/>
<dbReference type="RefSeq" id="WP_202233785.1">
    <property type="nucleotide sequence ID" value="NZ_AP018365.1"/>
</dbReference>
<evidence type="ECO:0008006" key="4">
    <source>
        <dbReference type="Google" id="ProtNLM"/>
    </source>
</evidence>
<dbReference type="AlphaFoldDB" id="A0A7U3URW1"/>
<keyword evidence="1" id="KW-0472">Membrane</keyword>
<keyword evidence="3" id="KW-1185">Reference proteome</keyword>
<keyword evidence="1" id="KW-1133">Transmembrane helix</keyword>
<reference evidence="2 3" key="1">
    <citation type="journal article" date="2010" name="J. Bacteriol.">
        <title>Biochemical characterization of a novel indole prenyltransferase from Streptomyces sp. SN-593.</title>
        <authorList>
            <person name="Takahashi S."/>
            <person name="Takagi H."/>
            <person name="Toyoda A."/>
            <person name="Uramoto M."/>
            <person name="Nogawa T."/>
            <person name="Ueki M."/>
            <person name="Sakaki Y."/>
            <person name="Osada H."/>
        </authorList>
    </citation>
    <scope>NUCLEOTIDE SEQUENCE [LARGE SCALE GENOMIC DNA]</scope>
    <source>
        <strain evidence="2 3">SN-593</strain>
    </source>
</reference>
<gene>
    <name evidence="2" type="ORF">RVR_3279</name>
</gene>
<evidence type="ECO:0000313" key="2">
    <source>
        <dbReference type="EMBL" id="BBA97501.1"/>
    </source>
</evidence>
<organism evidence="2 3">
    <name type="scientific">Actinacidiphila reveromycinica</name>
    <dbReference type="NCBI Taxonomy" id="659352"/>
    <lineage>
        <taxon>Bacteria</taxon>
        <taxon>Bacillati</taxon>
        <taxon>Actinomycetota</taxon>
        <taxon>Actinomycetes</taxon>
        <taxon>Kitasatosporales</taxon>
        <taxon>Streptomycetaceae</taxon>
        <taxon>Actinacidiphila</taxon>
    </lineage>
</organism>
<dbReference type="EMBL" id="AP018365">
    <property type="protein sequence ID" value="BBA97501.1"/>
    <property type="molecule type" value="Genomic_DNA"/>
</dbReference>
<feature type="transmembrane region" description="Helical" evidence="1">
    <location>
        <begin position="63"/>
        <end position="85"/>
    </location>
</feature>
<feature type="transmembrane region" description="Helical" evidence="1">
    <location>
        <begin position="143"/>
        <end position="163"/>
    </location>
</feature>
<name>A0A7U3URW1_9ACTN</name>
<evidence type="ECO:0000313" key="3">
    <source>
        <dbReference type="Proteomes" id="UP000595703"/>
    </source>
</evidence>
<reference evidence="2 3" key="3">
    <citation type="journal article" date="2011" name="Nat. Chem. Biol.">
        <title>Reveromycin A biosynthesis uses RevG and RevJ for stereospecific spiroacetal formation.</title>
        <authorList>
            <person name="Takahashi S."/>
            <person name="Toyoda A."/>
            <person name="Sekiyama Y."/>
            <person name="Takagi H."/>
            <person name="Nogawa T."/>
            <person name="Uramoto M."/>
            <person name="Suzuki R."/>
            <person name="Koshino H."/>
            <person name="Kumano T."/>
            <person name="Panthee S."/>
            <person name="Dairi T."/>
            <person name="Ishikawa J."/>
            <person name="Ikeda H."/>
            <person name="Sakaki Y."/>
            <person name="Osada H."/>
        </authorList>
    </citation>
    <scope>NUCLEOTIDE SEQUENCE [LARGE SCALE GENOMIC DNA]</scope>
    <source>
        <strain evidence="2 3">SN-593</strain>
    </source>
</reference>
<keyword evidence="1" id="KW-0812">Transmembrane</keyword>
<dbReference type="Proteomes" id="UP000595703">
    <property type="component" value="Chromosome"/>
</dbReference>
<feature type="transmembrane region" description="Helical" evidence="1">
    <location>
        <begin position="38"/>
        <end position="56"/>
    </location>
</feature>
<protein>
    <recommendedName>
        <fullName evidence="4">Integral membrane protein</fullName>
    </recommendedName>
</protein>
<sequence>MARMPALRLVRSAVFAAVCTAMSGLGHAMMSGAGVPVWALLYAFAGVTALAWWAFGRRRGAPVILGGSLATQLGLHCVFLLGQWVGAAPSAVPDPAMPATSSMPPMPSMPSMPFMPGMGMAAPGPGGTGSMAGPGGGMAMHEWSPGMLLLHAAAALVCGLWMWRGEVALHRMIRSLAWVLAAPLRYVLAVCGITLPPLPRVRAGTVPPLRPAEVLLRHAVVRRGPPPLVVLI</sequence>